<protein>
    <submittedName>
        <fullName evidence="1">Uncharacterized protein</fullName>
    </submittedName>
</protein>
<sequence>MYLVCQLSPQRYKQTSDAARFSALKRKQTSMDQIIEWMDEVTLFGAAGPLRPLKVSSSIPAARPAHMYGATNEGRAQTTAITSLSQHQSSLFLFLYIPRHLDNPTILEASTPFYQPLTTHLNCLCYKLP</sequence>
<evidence type="ECO:0000313" key="2">
    <source>
        <dbReference type="Proteomes" id="UP000826661"/>
    </source>
</evidence>
<proteinExistence type="predicted"/>
<keyword evidence="2" id="KW-1185">Reference proteome</keyword>
<evidence type="ECO:0000313" key="1">
    <source>
        <dbReference type="EMBL" id="QYS96731.1"/>
    </source>
</evidence>
<gene>
    <name evidence="1" type="ORF">H0G86_003970</name>
</gene>
<dbReference type="AlphaFoldDB" id="A0A8G0L6W1"/>
<organism evidence="1 2">
    <name type="scientific">Trichoderma simmonsii</name>
    <dbReference type="NCBI Taxonomy" id="1491479"/>
    <lineage>
        <taxon>Eukaryota</taxon>
        <taxon>Fungi</taxon>
        <taxon>Dikarya</taxon>
        <taxon>Ascomycota</taxon>
        <taxon>Pezizomycotina</taxon>
        <taxon>Sordariomycetes</taxon>
        <taxon>Hypocreomycetidae</taxon>
        <taxon>Hypocreales</taxon>
        <taxon>Hypocreaceae</taxon>
        <taxon>Trichoderma</taxon>
    </lineage>
</organism>
<accession>A0A8G0L6W1</accession>
<dbReference type="Proteomes" id="UP000826661">
    <property type="component" value="Chromosome II"/>
</dbReference>
<reference evidence="1 2" key="1">
    <citation type="journal article" date="2021" name="BMC Genomics">
        <title>Telomere-to-telomere genome assembly of asparaginase-producing Trichoderma simmonsii.</title>
        <authorList>
            <person name="Chung D."/>
            <person name="Kwon Y.M."/>
            <person name="Yang Y."/>
        </authorList>
    </citation>
    <scope>NUCLEOTIDE SEQUENCE [LARGE SCALE GENOMIC DNA]</scope>
    <source>
        <strain evidence="1 2">GH-Sj1</strain>
    </source>
</reference>
<name>A0A8G0L6W1_9HYPO</name>
<dbReference type="EMBL" id="CP075865">
    <property type="protein sequence ID" value="QYS96731.1"/>
    <property type="molecule type" value="Genomic_DNA"/>
</dbReference>